<feature type="chain" id="PRO_5008565093" evidence="2">
    <location>
        <begin position="34"/>
        <end position="281"/>
    </location>
</feature>
<evidence type="ECO:0000256" key="2">
    <source>
        <dbReference type="SAM" id="SignalP"/>
    </source>
</evidence>
<sequence length="281" mass="30071">MFHRNSMLGRLDLLRVLCVPMAALMLAPTATHAAAERVVEPARPPHAARAAHASPAGAREPSAPARVVGDDPVAIRDALAQRHLASTPASLGDRVRRLIPGGDKHRANPELAAIGLDRKVTFLVPATYGLRYQTQQRLLTVDVDMVNADGEGRTGILLRKAITGPRGRGLVIAAEAKAKGYIQRIDIIELDPGKGGKTTVRGRVRLSSAAYAQTHGEFAIALSGRLVQPYLTEHVEHAEPTDDEPTDITTHTSRLYLDIDTISLVNPASGAVLSKNLSLSK</sequence>
<proteinExistence type="predicted"/>
<evidence type="ECO:0000256" key="1">
    <source>
        <dbReference type="SAM" id="MobiDB-lite"/>
    </source>
</evidence>
<feature type="region of interest" description="Disordered" evidence="1">
    <location>
        <begin position="42"/>
        <end position="66"/>
    </location>
</feature>
<feature type="signal peptide" evidence="2">
    <location>
        <begin position="1"/>
        <end position="33"/>
    </location>
</feature>
<evidence type="ECO:0000313" key="4">
    <source>
        <dbReference type="Proteomes" id="UP000243680"/>
    </source>
</evidence>
<gene>
    <name evidence="3" type="ORF">WJ35_20810</name>
</gene>
<keyword evidence="2" id="KW-0732">Signal</keyword>
<reference evidence="3 4" key="1">
    <citation type="submission" date="2015-12" db="EMBL/GenBank/DDBJ databases">
        <title>Diversity of Burkholderia near neighbor genomes.</title>
        <authorList>
            <person name="Sahl J."/>
            <person name="Wagner D."/>
            <person name="Keim P."/>
        </authorList>
    </citation>
    <scope>NUCLEOTIDE SEQUENCE [LARGE SCALE GENOMIC DNA]</scope>
    <source>
        <strain evidence="3 4">MSMB0783</strain>
    </source>
</reference>
<evidence type="ECO:0000313" key="3">
    <source>
        <dbReference type="EMBL" id="AOJ77542.1"/>
    </source>
</evidence>
<dbReference type="Proteomes" id="UP000243680">
    <property type="component" value="Chromosome 2"/>
</dbReference>
<dbReference type="AlphaFoldDB" id="A0A1B4LK49"/>
<protein>
    <submittedName>
        <fullName evidence="3">Uncharacterized protein</fullName>
    </submittedName>
</protein>
<dbReference type="EMBL" id="CP013422">
    <property type="protein sequence ID" value="AOJ77542.1"/>
    <property type="molecule type" value="Genomic_DNA"/>
</dbReference>
<feature type="compositionally biased region" description="Low complexity" evidence="1">
    <location>
        <begin position="45"/>
        <end position="61"/>
    </location>
</feature>
<accession>A0A1B4LK49</accession>
<name>A0A1B4LK49_9BURK</name>
<organism evidence="3 4">
    <name type="scientific">Burkholderia ubonensis</name>
    <dbReference type="NCBI Taxonomy" id="101571"/>
    <lineage>
        <taxon>Bacteria</taxon>
        <taxon>Pseudomonadati</taxon>
        <taxon>Pseudomonadota</taxon>
        <taxon>Betaproteobacteria</taxon>
        <taxon>Burkholderiales</taxon>
        <taxon>Burkholderiaceae</taxon>
        <taxon>Burkholderia</taxon>
        <taxon>Burkholderia cepacia complex</taxon>
    </lineage>
</organism>